<keyword evidence="3" id="KW-1185">Reference proteome</keyword>
<name>A0A7C9IU62_9BACT</name>
<reference evidence="2 3" key="1">
    <citation type="submission" date="2020-01" db="EMBL/GenBank/DDBJ databases">
        <title>Genome sequence of Desulfovibrio aerotolerans DSM 16695(T).</title>
        <authorList>
            <person name="Karnachuk O."/>
            <person name="Avakyan M."/>
            <person name="Mardanov A."/>
            <person name="Kadnikov V."/>
            <person name="Ravin N."/>
        </authorList>
    </citation>
    <scope>NUCLEOTIDE SEQUENCE [LARGE SCALE GENOMIC DNA]</scope>
    <source>
        <strain evidence="2 3">DSM 16695</strain>
    </source>
</reference>
<organism evidence="2 3">
    <name type="scientific">Solidesulfovibrio aerotolerans</name>
    <dbReference type="NCBI Taxonomy" id="295255"/>
    <lineage>
        <taxon>Bacteria</taxon>
        <taxon>Pseudomonadati</taxon>
        <taxon>Thermodesulfobacteriota</taxon>
        <taxon>Desulfovibrionia</taxon>
        <taxon>Desulfovibrionales</taxon>
        <taxon>Desulfovibrionaceae</taxon>
        <taxon>Solidesulfovibrio</taxon>
    </lineage>
</organism>
<evidence type="ECO:0000256" key="1">
    <source>
        <dbReference type="SAM" id="SignalP"/>
    </source>
</evidence>
<keyword evidence="1" id="KW-0732">Signal</keyword>
<protein>
    <submittedName>
        <fullName evidence="2">DUF4198 domain-containing protein</fullName>
    </submittedName>
</protein>
<accession>A0A7C9IU62</accession>
<feature type="chain" id="PRO_5029002788" evidence="1">
    <location>
        <begin position="23"/>
        <end position="259"/>
    </location>
</feature>
<dbReference type="OrthoDB" id="9780723at2"/>
<evidence type="ECO:0000313" key="2">
    <source>
        <dbReference type="EMBL" id="MYL82123.1"/>
    </source>
</evidence>
<gene>
    <name evidence="2" type="ORF">GTA51_03090</name>
</gene>
<dbReference type="EMBL" id="WVUD01000003">
    <property type="protein sequence ID" value="MYL82123.1"/>
    <property type="molecule type" value="Genomic_DNA"/>
</dbReference>
<comment type="caution">
    <text evidence="2">The sequence shown here is derived from an EMBL/GenBank/DDBJ whole genome shotgun (WGS) entry which is preliminary data.</text>
</comment>
<dbReference type="Pfam" id="PF10670">
    <property type="entry name" value="DUF4198"/>
    <property type="match status" value="1"/>
</dbReference>
<sequence length="259" mass="27936">MRLSSLPLALAGLLLSAAPALAHFGMVIPSADVVTDKSKAKVELAVSFSHPMEGNGMDMAKPKAFGVMDGEHKTDLLPTLTAAKIMDHAAWTGEYTFKKPGVGTFYLAPEPYFEPAEDKFIEHLTKVVVPAFGEEEGWDAPVGLAAEIVPLTRPFGNYVGNVFTGKVLVDGKPAAGVTVEVEFYNKDKAYEAPNEYMTAQVVKTDAAGVFNVAVPFAGWWGFAALTDAPETMQKDGAAKKIERGAVLWTKFVEPKRKKK</sequence>
<dbReference type="AlphaFoldDB" id="A0A7C9IU62"/>
<dbReference type="RefSeq" id="WP_160958590.1">
    <property type="nucleotide sequence ID" value="NZ_WVUD01000003.1"/>
</dbReference>
<dbReference type="Proteomes" id="UP000482487">
    <property type="component" value="Unassembled WGS sequence"/>
</dbReference>
<proteinExistence type="predicted"/>
<evidence type="ECO:0000313" key="3">
    <source>
        <dbReference type="Proteomes" id="UP000482487"/>
    </source>
</evidence>
<feature type="signal peptide" evidence="1">
    <location>
        <begin position="1"/>
        <end position="22"/>
    </location>
</feature>
<dbReference type="InterPro" id="IPR019613">
    <property type="entry name" value="DUF4198"/>
</dbReference>